<dbReference type="EMBL" id="CAAE01006375">
    <property type="protein sequence ID" value="CAF89121.1"/>
    <property type="molecule type" value="Genomic_DNA"/>
</dbReference>
<organism evidence="2">
    <name type="scientific">Tetraodon nigroviridis</name>
    <name type="common">Spotted green pufferfish</name>
    <name type="synonym">Chelonodon nigroviridis</name>
    <dbReference type="NCBI Taxonomy" id="99883"/>
    <lineage>
        <taxon>Eukaryota</taxon>
        <taxon>Metazoa</taxon>
        <taxon>Chordata</taxon>
        <taxon>Craniata</taxon>
        <taxon>Vertebrata</taxon>
        <taxon>Euteleostomi</taxon>
        <taxon>Actinopterygii</taxon>
        <taxon>Neopterygii</taxon>
        <taxon>Teleostei</taxon>
        <taxon>Neoteleostei</taxon>
        <taxon>Acanthomorphata</taxon>
        <taxon>Eupercaria</taxon>
        <taxon>Tetraodontiformes</taxon>
        <taxon>Tetradontoidea</taxon>
        <taxon>Tetraodontidae</taxon>
        <taxon>Tetraodon</taxon>
    </lineage>
</organism>
<reference evidence="2" key="1">
    <citation type="journal article" date="2004" name="Nature">
        <title>Genome duplication in the teleost fish Tetraodon nigroviridis reveals the early vertebrate proto-karyotype.</title>
        <authorList>
            <person name="Jaillon O."/>
            <person name="Aury J.-M."/>
            <person name="Brunet F."/>
            <person name="Petit J.-L."/>
            <person name="Stange-Thomann N."/>
            <person name="Mauceli E."/>
            <person name="Bouneau L."/>
            <person name="Fischer C."/>
            <person name="Ozouf-Costaz C."/>
            <person name="Bernot A."/>
            <person name="Nicaud S."/>
            <person name="Jaffe D."/>
            <person name="Fisher S."/>
            <person name="Lutfalla G."/>
            <person name="Dossat C."/>
            <person name="Segurens B."/>
            <person name="Dasilva C."/>
            <person name="Salanoubat M."/>
            <person name="Levy M."/>
            <person name="Boudet N."/>
            <person name="Castellano S."/>
            <person name="Anthouard V."/>
            <person name="Jubin C."/>
            <person name="Castelli V."/>
            <person name="Katinka M."/>
            <person name="Vacherie B."/>
            <person name="Biemont C."/>
            <person name="Skalli Z."/>
            <person name="Cattolico L."/>
            <person name="Poulain J."/>
            <person name="De Berardinis V."/>
            <person name="Cruaud C."/>
            <person name="Duprat S."/>
            <person name="Brottier P."/>
            <person name="Coutanceau J.-P."/>
            <person name="Gouzy J."/>
            <person name="Parra G."/>
            <person name="Lardier G."/>
            <person name="Chapple C."/>
            <person name="McKernan K.J."/>
            <person name="McEwan P."/>
            <person name="Bosak S."/>
            <person name="Kellis M."/>
            <person name="Volff J.-N."/>
            <person name="Guigo R."/>
            <person name="Zody M.C."/>
            <person name="Mesirov J."/>
            <person name="Lindblad-Toh K."/>
            <person name="Birren B."/>
            <person name="Nusbaum C."/>
            <person name="Kahn D."/>
            <person name="Robinson-Rechavi M."/>
            <person name="Laudet V."/>
            <person name="Schachter V."/>
            <person name="Quetier F."/>
            <person name="Saurin W."/>
            <person name="Scarpelli C."/>
            <person name="Wincker P."/>
            <person name="Lander E.S."/>
            <person name="Weissenbach J."/>
            <person name="Roest Crollius H."/>
        </authorList>
    </citation>
    <scope>NUCLEOTIDE SEQUENCE [LARGE SCALE GENOMIC DNA]</scope>
</reference>
<evidence type="ECO:0000313" key="2">
    <source>
        <dbReference type="EMBL" id="CAF89121.1"/>
    </source>
</evidence>
<protein>
    <submittedName>
        <fullName evidence="2">(spotted green pufferfish) hypothetical protein</fullName>
    </submittedName>
</protein>
<name>Q4TDB1_TETNG</name>
<reference evidence="2" key="2">
    <citation type="submission" date="2004-02" db="EMBL/GenBank/DDBJ databases">
        <authorList>
            <consortium name="Genoscope"/>
            <consortium name="Whitehead Institute Centre for Genome Research"/>
        </authorList>
    </citation>
    <scope>NUCLEOTIDE SEQUENCE</scope>
</reference>
<evidence type="ECO:0000256" key="1">
    <source>
        <dbReference type="SAM" id="SignalP"/>
    </source>
</evidence>
<proteinExistence type="predicted"/>
<feature type="chain" id="PRO_5004244755" evidence="1">
    <location>
        <begin position="19"/>
        <end position="75"/>
    </location>
</feature>
<feature type="signal peptide" evidence="1">
    <location>
        <begin position="1"/>
        <end position="18"/>
    </location>
</feature>
<accession>Q4TDB1</accession>
<dbReference type="KEGG" id="tng:GSTEN00002886G001"/>
<dbReference type="AlphaFoldDB" id="Q4TDB1"/>
<comment type="caution">
    <text evidence="2">The sequence shown here is derived from an EMBL/GenBank/DDBJ whole genome shotgun (WGS) entry which is preliminary data.</text>
</comment>
<keyword evidence="1" id="KW-0732">Signal</keyword>
<gene>
    <name evidence="2" type="ORF">GSTENG00002886001</name>
</gene>
<sequence>MAFLWIVSCLAFVSAAYGCGVPAIPPQVSVRPYRQRRGGRPSLLALAGVSSANQRLPLLWRISDQRELGGHRRSL</sequence>